<dbReference type="GO" id="GO:0046900">
    <property type="term" value="P:tetrahydrofolylpolyglutamate metabolic process"/>
    <property type="evidence" value="ECO:0007669"/>
    <property type="project" value="TreeGrafter"/>
</dbReference>
<dbReference type="GO" id="GO:0005773">
    <property type="term" value="C:vacuole"/>
    <property type="evidence" value="ECO:0007669"/>
    <property type="project" value="TreeGrafter"/>
</dbReference>
<dbReference type="EMBL" id="MN739677">
    <property type="protein sequence ID" value="QHT20090.1"/>
    <property type="molecule type" value="Genomic_DNA"/>
</dbReference>
<dbReference type="PANTHER" id="PTHR11315:SF0">
    <property type="entry name" value="FOLATE GAMMA-GLUTAMYL HYDROLASE"/>
    <property type="match status" value="1"/>
</dbReference>
<organism evidence="2">
    <name type="scientific">viral metagenome</name>
    <dbReference type="NCBI Taxonomy" id="1070528"/>
    <lineage>
        <taxon>unclassified sequences</taxon>
        <taxon>metagenomes</taxon>
        <taxon>organismal metagenomes</taxon>
    </lineage>
</organism>
<feature type="domain" description="Glutamine amidotransferase" evidence="1">
    <location>
        <begin position="41"/>
        <end position="231"/>
    </location>
</feature>
<reference evidence="2" key="1">
    <citation type="journal article" date="2020" name="Nature">
        <title>Giant virus diversity and host interactions through global metagenomics.</title>
        <authorList>
            <person name="Schulz F."/>
            <person name="Roux S."/>
            <person name="Paez-Espino D."/>
            <person name="Jungbluth S."/>
            <person name="Walsh D.A."/>
            <person name="Denef V.J."/>
            <person name="McMahon K.D."/>
            <person name="Konstantinidis K.T."/>
            <person name="Eloe-Fadrosh E.A."/>
            <person name="Kyrpides N.C."/>
            <person name="Woyke T."/>
        </authorList>
    </citation>
    <scope>NUCLEOTIDE SEQUENCE</scope>
    <source>
        <strain evidence="2">GVMAG-M-3300023174-60</strain>
    </source>
</reference>
<dbReference type="AlphaFoldDB" id="A0A6C0DUP2"/>
<name>A0A6C0DUP2_9ZZZZ</name>
<dbReference type="InterPro" id="IPR015527">
    <property type="entry name" value="Pept_C26_g-glut_hydrolase"/>
</dbReference>
<dbReference type="Pfam" id="PF00117">
    <property type="entry name" value="GATase"/>
    <property type="match status" value="1"/>
</dbReference>
<dbReference type="GO" id="GO:0034722">
    <property type="term" value="F:gamma-glutamyl-peptidase activity"/>
    <property type="evidence" value="ECO:0007669"/>
    <property type="project" value="TreeGrafter"/>
</dbReference>
<dbReference type="PROSITE" id="PS51275">
    <property type="entry name" value="PEPTIDASE_C26_GGH"/>
    <property type="match status" value="1"/>
</dbReference>
<evidence type="ECO:0000313" key="2">
    <source>
        <dbReference type="EMBL" id="QHT20090.1"/>
    </source>
</evidence>
<evidence type="ECO:0000259" key="1">
    <source>
        <dbReference type="Pfam" id="PF00117"/>
    </source>
</evidence>
<dbReference type="SUPFAM" id="SSF52317">
    <property type="entry name" value="Class I glutamine amidotransferase-like"/>
    <property type="match status" value="1"/>
</dbReference>
<dbReference type="PROSITE" id="PS51273">
    <property type="entry name" value="GATASE_TYPE_1"/>
    <property type="match status" value="1"/>
</dbReference>
<proteinExistence type="predicted"/>
<dbReference type="PANTHER" id="PTHR11315">
    <property type="entry name" value="PROTEASE FAMILY C26 GAMMA-GLUTAMYL HYDROLASE"/>
    <property type="match status" value="1"/>
</dbReference>
<sequence>MSAHIHIRHKTNKRSDSLCIGIITIPHMKKTKYGQTHIMKAYVDWFEERGVRVIPIPYDTTEHEAYFNMVNGLFIPGGETTYIVKHTKFIDTITRFFELSLAKDEYFPIWGTCFGFELLMFLIGGFTKLKRYPAQGFYPLQITPAGHNSRMFRSFPTSYLHYLEHNKSCNNNHEYGISPSDFLNNSHLRRFYNILATSIDNNGKEYVAAIEGKHYPVYGVQWHPERQRTTGHFVDFFISELKKNKHKCVPYPYLRAVLRPHKCIQYSEHRDKLCYFF</sequence>
<dbReference type="InterPro" id="IPR029062">
    <property type="entry name" value="Class_I_gatase-like"/>
</dbReference>
<dbReference type="Gene3D" id="3.40.50.880">
    <property type="match status" value="1"/>
</dbReference>
<protein>
    <recommendedName>
        <fullName evidence="1">Glutamine amidotransferase domain-containing protein</fullName>
    </recommendedName>
</protein>
<dbReference type="InterPro" id="IPR017926">
    <property type="entry name" value="GATASE"/>
</dbReference>
<accession>A0A6C0DUP2</accession>